<reference evidence="2 3" key="1">
    <citation type="submission" date="2022-03" db="EMBL/GenBank/DDBJ databases">
        <title>Genome data of Colletotrichum spp.</title>
        <authorList>
            <person name="Utami Y.D."/>
            <person name="Hiruma K."/>
        </authorList>
    </citation>
    <scope>NUCLEOTIDE SEQUENCE [LARGE SCALE GENOMIC DNA]</scope>
    <source>
        <strain evidence="2 3">MAFF 239500</strain>
    </source>
</reference>
<organism evidence="2 3">
    <name type="scientific">Colletotrichum spaethianum</name>
    <dbReference type="NCBI Taxonomy" id="700344"/>
    <lineage>
        <taxon>Eukaryota</taxon>
        <taxon>Fungi</taxon>
        <taxon>Dikarya</taxon>
        <taxon>Ascomycota</taxon>
        <taxon>Pezizomycotina</taxon>
        <taxon>Sordariomycetes</taxon>
        <taxon>Hypocreomycetidae</taxon>
        <taxon>Glomerellales</taxon>
        <taxon>Glomerellaceae</taxon>
        <taxon>Colletotrichum</taxon>
        <taxon>Colletotrichum spaethianum species complex</taxon>
    </lineage>
</organism>
<keyword evidence="3" id="KW-1185">Reference proteome</keyword>
<evidence type="ECO:0000313" key="2">
    <source>
        <dbReference type="EMBL" id="GKT43359.1"/>
    </source>
</evidence>
<gene>
    <name evidence="2" type="ORF">ColSpa_03540</name>
</gene>
<dbReference type="RefSeq" id="XP_049125709.1">
    <property type="nucleotide sequence ID" value="XM_049269752.1"/>
</dbReference>
<name>A0AA37L9U4_9PEZI</name>
<keyword evidence="1" id="KW-0732">Signal</keyword>
<evidence type="ECO:0000256" key="1">
    <source>
        <dbReference type="SAM" id="SignalP"/>
    </source>
</evidence>
<dbReference type="Proteomes" id="UP001055115">
    <property type="component" value="Unassembled WGS sequence"/>
</dbReference>
<dbReference type="EMBL" id="BQXU01000007">
    <property type="protein sequence ID" value="GKT43359.1"/>
    <property type="molecule type" value="Genomic_DNA"/>
</dbReference>
<protein>
    <submittedName>
        <fullName evidence="2">Uncharacterized protein</fullName>
    </submittedName>
</protein>
<feature type="chain" id="PRO_5041381354" evidence="1">
    <location>
        <begin position="18"/>
        <end position="118"/>
    </location>
</feature>
<comment type="caution">
    <text evidence="2">The sequence shown here is derived from an EMBL/GenBank/DDBJ whole genome shotgun (WGS) entry which is preliminary data.</text>
</comment>
<dbReference type="GeneID" id="73324342"/>
<dbReference type="AlphaFoldDB" id="A0AA37L9U4"/>
<sequence>MFARNVLFLALGAVASAQTFEGFPNSLTCNTGSGSATITKTEAQDAIVGPKGTKEDDSAANTASGKCVTLSGIPLFSTGVSGKGTVGFAFDKGTNTYHFCFAQGAVDSSGYPSSCTEN</sequence>
<proteinExistence type="predicted"/>
<accession>A0AA37L9U4</accession>
<evidence type="ECO:0000313" key="3">
    <source>
        <dbReference type="Proteomes" id="UP001055115"/>
    </source>
</evidence>
<feature type="signal peptide" evidence="1">
    <location>
        <begin position="1"/>
        <end position="17"/>
    </location>
</feature>